<sequence length="315" mass="35184">MKRLPSISVILIVLAFIDLAGENLVIFHAGSLTVPLKKMKIAFEKNHPGINIQLEASGSRLAARKIADLHRKADIMASADYRVINNLLIPKYAKWNILFATNAMVIAYNDKSRYADSINADNWSRIFITKKVNYAHADPNIDPCGYRTLMVWQLEGMRLKEPTLYDRLNAHCPPKNIRPKSVELLALLESGEFDYIFEYESVAKQHNLKYITLNDSVDLSRKSLSDFYSNAAVMVSGKKPGEYISIKGAPIVYGITIPNNAPHKEIAIEFLEFILSDKGKAILSSCGQTPLGSIIIKGDTSDFTANLKHLKSNND</sequence>
<reference evidence="2 3" key="1">
    <citation type="submission" date="2018-06" db="EMBL/GenBank/DDBJ databases">
        <title>Extensive metabolic versatility and redundancy in microbially diverse, dynamic hydrothermal sediments.</title>
        <authorList>
            <person name="Dombrowski N."/>
            <person name="Teske A."/>
            <person name="Baker B.J."/>
        </authorList>
    </citation>
    <scope>NUCLEOTIDE SEQUENCE [LARGE SCALE GENOMIC DNA]</scope>
    <source>
        <strain evidence="2">B35_G9</strain>
    </source>
</reference>
<dbReference type="NCBIfam" id="NF003196">
    <property type="entry name" value="PRK04168.1"/>
    <property type="match status" value="1"/>
</dbReference>
<dbReference type="PANTHER" id="PTHR30632">
    <property type="entry name" value="MOLYBDATE-BINDING PERIPLASMIC PROTEIN"/>
    <property type="match status" value="1"/>
</dbReference>
<dbReference type="NCBIfam" id="TIGR03730">
    <property type="entry name" value="tungstate_WtpA"/>
    <property type="match status" value="1"/>
</dbReference>
<dbReference type="InterPro" id="IPR022498">
    <property type="entry name" value="ABC_trnspt_W-bd_WtpA"/>
</dbReference>
<evidence type="ECO:0000313" key="3">
    <source>
        <dbReference type="Proteomes" id="UP000282321"/>
    </source>
</evidence>
<gene>
    <name evidence="2" type="ORF">DRP44_01545</name>
</gene>
<accession>A0A660SAF0</accession>
<dbReference type="EMBL" id="QNBC01000011">
    <property type="protein sequence ID" value="RKX67768.1"/>
    <property type="molecule type" value="Genomic_DNA"/>
</dbReference>
<proteinExistence type="inferred from homology"/>
<dbReference type="GO" id="GO:0030973">
    <property type="term" value="F:molybdate ion binding"/>
    <property type="evidence" value="ECO:0007669"/>
    <property type="project" value="TreeGrafter"/>
</dbReference>
<dbReference type="Gene3D" id="3.40.190.10">
    <property type="entry name" value="Periplasmic binding protein-like II"/>
    <property type="match status" value="2"/>
</dbReference>
<dbReference type="InterPro" id="IPR050682">
    <property type="entry name" value="ModA/WtpA"/>
</dbReference>
<comment type="caution">
    <text evidence="2">The sequence shown here is derived from an EMBL/GenBank/DDBJ whole genome shotgun (WGS) entry which is preliminary data.</text>
</comment>
<dbReference type="SUPFAM" id="SSF53850">
    <property type="entry name" value="Periplasmic binding protein-like II"/>
    <property type="match status" value="1"/>
</dbReference>
<evidence type="ECO:0000256" key="1">
    <source>
        <dbReference type="ARBA" id="ARBA00009438"/>
    </source>
</evidence>
<dbReference type="GO" id="GO:1901359">
    <property type="term" value="F:tungstate binding"/>
    <property type="evidence" value="ECO:0007669"/>
    <property type="project" value="InterPro"/>
</dbReference>
<dbReference type="Proteomes" id="UP000282321">
    <property type="component" value="Unassembled WGS sequence"/>
</dbReference>
<dbReference type="PANTHER" id="PTHR30632:SF16">
    <property type="entry name" value="MOLYBDATE_TUNGSTATE-BINDING PROTEIN WTPA"/>
    <property type="match status" value="1"/>
</dbReference>
<name>A0A660SAF0_UNCT6</name>
<dbReference type="AlphaFoldDB" id="A0A660SAF0"/>
<protein>
    <submittedName>
        <fullName evidence="2">Tungstate ABC transporter substrate-binding protein WtpA</fullName>
    </submittedName>
</protein>
<organism evidence="2 3">
    <name type="scientific">candidate division TA06 bacterium</name>
    <dbReference type="NCBI Taxonomy" id="2250710"/>
    <lineage>
        <taxon>Bacteria</taxon>
        <taxon>Bacteria division TA06</taxon>
    </lineage>
</organism>
<evidence type="ECO:0000313" key="2">
    <source>
        <dbReference type="EMBL" id="RKX67768.1"/>
    </source>
</evidence>
<dbReference type="GO" id="GO:0015689">
    <property type="term" value="P:molybdate ion transport"/>
    <property type="evidence" value="ECO:0007669"/>
    <property type="project" value="TreeGrafter"/>
</dbReference>
<dbReference type="CDD" id="cd13540">
    <property type="entry name" value="PBP2_ModA_WtpA"/>
    <property type="match status" value="1"/>
</dbReference>
<comment type="similarity">
    <text evidence="1">Belongs to the bacterial solute-binding protein 1 family. WtpA subfamily.</text>
</comment>
<dbReference type="Pfam" id="PF13531">
    <property type="entry name" value="SBP_bac_11"/>
    <property type="match status" value="1"/>
</dbReference>